<dbReference type="Gene3D" id="3.40.50.2300">
    <property type="match status" value="1"/>
</dbReference>
<evidence type="ECO:0000313" key="4">
    <source>
        <dbReference type="EMBL" id="NMF57227.1"/>
    </source>
</evidence>
<name>A0ABX1LM83_9CYAN</name>
<dbReference type="SMART" id="SM00448">
    <property type="entry name" value="REC"/>
    <property type="match status" value="1"/>
</dbReference>
<evidence type="ECO:0000313" key="5">
    <source>
        <dbReference type="Proteomes" id="UP000738376"/>
    </source>
</evidence>
<dbReference type="InterPro" id="IPR050706">
    <property type="entry name" value="Cyclic-di-GMP_PDE-like"/>
</dbReference>
<dbReference type="Gene3D" id="3.20.20.450">
    <property type="entry name" value="EAL domain"/>
    <property type="match status" value="1"/>
</dbReference>
<comment type="caution">
    <text evidence="4">The sequence shown here is derived from an EMBL/GenBank/DDBJ whole genome shotgun (WGS) entry which is preliminary data.</text>
</comment>
<dbReference type="EMBL" id="JAAVJL010000001">
    <property type="protein sequence ID" value="NMF57227.1"/>
    <property type="molecule type" value="Genomic_DNA"/>
</dbReference>
<feature type="modified residue" description="4-aspartylphosphate" evidence="1">
    <location>
        <position position="52"/>
    </location>
</feature>
<dbReference type="RefSeq" id="WP_169362287.1">
    <property type="nucleotide sequence ID" value="NZ_JAAVJL010000001.1"/>
</dbReference>
<evidence type="ECO:0000259" key="2">
    <source>
        <dbReference type="PROSITE" id="PS50110"/>
    </source>
</evidence>
<sequence length="428" mass="48882">MKKILVIEDSKEVCDNIQQILELEDFNVITAINGRIGIELAQRQNPDLIICDVMMPEIDGYGVLETLQKDVIARHIPFIFLTAKAEYRSMRQGFELGADDYLTKPFSPNDLLKAISVRLHKKTFAANYLNEQSQDHLYLWEHEQIQQIQQQIDGAKVSLLSSVDLTLLEALKRSLDKLEDPKQREIFIFYQPQINLKSGRISGIEALVRWQHPEYGFITPSKFIPIAETTGLIRRLDTWVLQQACQNAHQWQSIQENLTVSVNISANQFRNPDFYLTVQQTLIEQELKPSLLNLEISENIVIQDSNLTIDRLNKLRSLGVRIAIDNFGTGHSSLICLQKFLPNFIKLDQCFVNNIDVNLANATIVKSLVEMAHNLNCQAVGVGVEVVAELNFLKTYNCDMMQGFLFSNPLPCHKIEQLLIGDKRLISY</sequence>
<gene>
    <name evidence="4" type="ORF">HC246_04135</name>
</gene>
<dbReference type="PROSITE" id="PS50883">
    <property type="entry name" value="EAL"/>
    <property type="match status" value="1"/>
</dbReference>
<organism evidence="4 5">
    <name type="scientific">Pseudanabaena yagii GIHE-NHR1</name>
    <dbReference type="NCBI Taxonomy" id="2722753"/>
    <lineage>
        <taxon>Bacteria</taxon>
        <taxon>Bacillati</taxon>
        <taxon>Cyanobacteriota</taxon>
        <taxon>Cyanophyceae</taxon>
        <taxon>Pseudanabaenales</taxon>
        <taxon>Pseudanabaenaceae</taxon>
        <taxon>Pseudanabaena</taxon>
        <taxon>Pseudanabaena yagii</taxon>
    </lineage>
</organism>
<proteinExistence type="predicted"/>
<dbReference type="CDD" id="cd01948">
    <property type="entry name" value="EAL"/>
    <property type="match status" value="1"/>
</dbReference>
<dbReference type="PANTHER" id="PTHR33121:SF71">
    <property type="entry name" value="OXYGEN SENSOR PROTEIN DOSP"/>
    <property type="match status" value="1"/>
</dbReference>
<feature type="domain" description="EAL" evidence="3">
    <location>
        <begin position="164"/>
        <end position="423"/>
    </location>
</feature>
<dbReference type="PROSITE" id="PS50110">
    <property type="entry name" value="RESPONSE_REGULATORY"/>
    <property type="match status" value="1"/>
</dbReference>
<dbReference type="SUPFAM" id="SSF141868">
    <property type="entry name" value="EAL domain-like"/>
    <property type="match status" value="1"/>
</dbReference>
<dbReference type="SUPFAM" id="SSF52172">
    <property type="entry name" value="CheY-like"/>
    <property type="match status" value="1"/>
</dbReference>
<dbReference type="InterPro" id="IPR035919">
    <property type="entry name" value="EAL_sf"/>
</dbReference>
<keyword evidence="1" id="KW-0597">Phosphoprotein</keyword>
<feature type="domain" description="Response regulatory" evidence="2">
    <location>
        <begin position="3"/>
        <end position="119"/>
    </location>
</feature>
<dbReference type="InterPro" id="IPR011006">
    <property type="entry name" value="CheY-like_superfamily"/>
</dbReference>
<dbReference type="InterPro" id="IPR001789">
    <property type="entry name" value="Sig_transdc_resp-reg_receiver"/>
</dbReference>
<reference evidence="4 5" key="1">
    <citation type="submission" date="2020-03" db="EMBL/GenBank/DDBJ databases">
        <title>Draft Genome Sequence of 2-Methylisoborneol Producing Pseudanabaena yagii Strain GIHE-NHR1 Isolated from North Han River in South Korea.</title>
        <authorList>
            <person name="Jeong J."/>
        </authorList>
    </citation>
    <scope>NUCLEOTIDE SEQUENCE [LARGE SCALE GENOMIC DNA]</scope>
    <source>
        <strain evidence="4 5">GIHE-NHR1</strain>
    </source>
</reference>
<dbReference type="Proteomes" id="UP000738376">
    <property type="component" value="Unassembled WGS sequence"/>
</dbReference>
<protein>
    <submittedName>
        <fullName evidence="4">EAL domain-containing response regulator</fullName>
    </submittedName>
</protein>
<keyword evidence="5" id="KW-1185">Reference proteome</keyword>
<evidence type="ECO:0000256" key="1">
    <source>
        <dbReference type="PROSITE-ProRule" id="PRU00169"/>
    </source>
</evidence>
<evidence type="ECO:0000259" key="3">
    <source>
        <dbReference type="PROSITE" id="PS50883"/>
    </source>
</evidence>
<dbReference type="PANTHER" id="PTHR33121">
    <property type="entry name" value="CYCLIC DI-GMP PHOSPHODIESTERASE PDEF"/>
    <property type="match status" value="1"/>
</dbReference>
<accession>A0ABX1LM83</accession>
<dbReference type="InterPro" id="IPR001633">
    <property type="entry name" value="EAL_dom"/>
</dbReference>
<dbReference type="SMART" id="SM00052">
    <property type="entry name" value="EAL"/>
    <property type="match status" value="1"/>
</dbReference>
<dbReference type="Pfam" id="PF00072">
    <property type="entry name" value="Response_reg"/>
    <property type="match status" value="1"/>
</dbReference>
<dbReference type="CDD" id="cd17574">
    <property type="entry name" value="REC_OmpR"/>
    <property type="match status" value="1"/>
</dbReference>
<dbReference type="Pfam" id="PF00563">
    <property type="entry name" value="EAL"/>
    <property type="match status" value="1"/>
</dbReference>